<dbReference type="AlphaFoldDB" id="A0A645IE47"/>
<sequence>MLVRAKIQIDLVGVVDGLLHQVLTDQRGQITAHLVA</sequence>
<accession>A0A645IE47</accession>
<proteinExistence type="predicted"/>
<reference evidence="1" key="1">
    <citation type="submission" date="2019-08" db="EMBL/GenBank/DDBJ databases">
        <authorList>
            <person name="Kucharzyk K."/>
            <person name="Murdoch R.W."/>
            <person name="Higgins S."/>
            <person name="Loffler F."/>
        </authorList>
    </citation>
    <scope>NUCLEOTIDE SEQUENCE</scope>
</reference>
<dbReference type="EMBL" id="VSSQ01112864">
    <property type="protein sequence ID" value="MPN49537.1"/>
    <property type="molecule type" value="Genomic_DNA"/>
</dbReference>
<gene>
    <name evidence="1" type="ORF">SDC9_197158</name>
</gene>
<evidence type="ECO:0000313" key="1">
    <source>
        <dbReference type="EMBL" id="MPN49537.1"/>
    </source>
</evidence>
<name>A0A645IE47_9ZZZZ</name>
<protein>
    <submittedName>
        <fullName evidence="1">Uncharacterized protein</fullName>
    </submittedName>
</protein>
<comment type="caution">
    <text evidence="1">The sequence shown here is derived from an EMBL/GenBank/DDBJ whole genome shotgun (WGS) entry which is preliminary data.</text>
</comment>
<organism evidence="1">
    <name type="scientific">bioreactor metagenome</name>
    <dbReference type="NCBI Taxonomy" id="1076179"/>
    <lineage>
        <taxon>unclassified sequences</taxon>
        <taxon>metagenomes</taxon>
        <taxon>ecological metagenomes</taxon>
    </lineage>
</organism>